<feature type="domain" description="PLD phosphodiesterase" evidence="1">
    <location>
        <begin position="427"/>
        <end position="449"/>
    </location>
</feature>
<dbReference type="OrthoDB" id="2958217at2759"/>
<dbReference type="Proteomes" id="UP000799440">
    <property type="component" value="Unassembled WGS sequence"/>
</dbReference>
<organism evidence="2 3">
    <name type="scientific">Sporormia fimetaria CBS 119925</name>
    <dbReference type="NCBI Taxonomy" id="1340428"/>
    <lineage>
        <taxon>Eukaryota</taxon>
        <taxon>Fungi</taxon>
        <taxon>Dikarya</taxon>
        <taxon>Ascomycota</taxon>
        <taxon>Pezizomycotina</taxon>
        <taxon>Dothideomycetes</taxon>
        <taxon>Pleosporomycetidae</taxon>
        <taxon>Pleosporales</taxon>
        <taxon>Sporormiaceae</taxon>
        <taxon>Sporormia</taxon>
    </lineage>
</organism>
<dbReference type="SMART" id="SM00155">
    <property type="entry name" value="PLDc"/>
    <property type="match status" value="2"/>
</dbReference>
<name>A0A6A6V7T5_9PLEO</name>
<sequence length="489" mass="54652">MPPTQIHLEIPLHLSNLDNESSLDVLDSPDDAEFWRHGALPEEIVGRTVRTTSMPHHFATGTGSRIYDSLGPLLETTNQELILVTCFWAKSESLTTLNSILMNLSNKGIRQSSKIRVRLCFSSLSLWQKLFHEQSGCGQEYDSRVWKSKLGLPGPDELMGLDLTVKSIFILPFSVMHPKFMIIDRKMAVLPSCNISWEDWFEGYVTFTGAAVTALLRFYCHFWERRHMPVDLLISAQDQESTLLESAYGGESGPANAETQLRQRAGDSSVPIPTFVLPSAHHRNPQFQPFASFDRVKAPRTSLNSFVLNIFDKAETSIRIQTPNLTAPPVLSALLKALSRGVNVTILTSERLMILEQLVTAGTTTSRCMKKLIKRYKALYSPKKKPLDDEEAAIPARQLGRLQVCFFSPVGGAKKKGQEQGEPQQSHLKMTVVDDVVVVLGSGNLDRASWFTSQELGMAFFDKDLVEHVLATVDRAMEGRRRVVYTSTG</sequence>
<proteinExistence type="predicted"/>
<dbReference type="Pfam" id="PF13091">
    <property type="entry name" value="PLDc_2"/>
    <property type="match status" value="1"/>
</dbReference>
<dbReference type="AlphaFoldDB" id="A0A6A6V7T5"/>
<gene>
    <name evidence="2" type="ORF">M011DRAFT_403776</name>
</gene>
<dbReference type="EMBL" id="MU006576">
    <property type="protein sequence ID" value="KAF2746678.1"/>
    <property type="molecule type" value="Genomic_DNA"/>
</dbReference>
<dbReference type="GO" id="GO:0030572">
    <property type="term" value="F:phosphatidyltransferase activity"/>
    <property type="evidence" value="ECO:0007669"/>
    <property type="project" value="UniProtKB-ARBA"/>
</dbReference>
<accession>A0A6A6V7T5</accession>
<dbReference type="InterPro" id="IPR001736">
    <property type="entry name" value="PLipase_D/transphosphatidylase"/>
</dbReference>
<dbReference type="PANTHER" id="PTHR21248">
    <property type="entry name" value="CARDIOLIPIN SYNTHASE"/>
    <property type="match status" value="1"/>
</dbReference>
<keyword evidence="3" id="KW-1185">Reference proteome</keyword>
<evidence type="ECO:0000259" key="1">
    <source>
        <dbReference type="PROSITE" id="PS50035"/>
    </source>
</evidence>
<dbReference type="CDD" id="cd00138">
    <property type="entry name" value="PLDc_SF"/>
    <property type="match status" value="1"/>
</dbReference>
<evidence type="ECO:0000313" key="3">
    <source>
        <dbReference type="Proteomes" id="UP000799440"/>
    </source>
</evidence>
<evidence type="ECO:0000313" key="2">
    <source>
        <dbReference type="EMBL" id="KAF2746678.1"/>
    </source>
</evidence>
<dbReference type="SUPFAM" id="SSF56024">
    <property type="entry name" value="Phospholipase D/nuclease"/>
    <property type="match status" value="2"/>
</dbReference>
<protein>
    <submittedName>
        <fullName evidence="2">Phospholipase D/nuclease</fullName>
    </submittedName>
</protein>
<dbReference type="GO" id="GO:0032049">
    <property type="term" value="P:cardiolipin biosynthetic process"/>
    <property type="evidence" value="ECO:0007669"/>
    <property type="project" value="UniProtKB-ARBA"/>
</dbReference>
<reference evidence="2" key="1">
    <citation type="journal article" date="2020" name="Stud. Mycol.">
        <title>101 Dothideomycetes genomes: a test case for predicting lifestyles and emergence of pathogens.</title>
        <authorList>
            <person name="Haridas S."/>
            <person name="Albert R."/>
            <person name="Binder M."/>
            <person name="Bloem J."/>
            <person name="Labutti K."/>
            <person name="Salamov A."/>
            <person name="Andreopoulos B."/>
            <person name="Baker S."/>
            <person name="Barry K."/>
            <person name="Bills G."/>
            <person name="Bluhm B."/>
            <person name="Cannon C."/>
            <person name="Castanera R."/>
            <person name="Culley D."/>
            <person name="Daum C."/>
            <person name="Ezra D."/>
            <person name="Gonzalez J."/>
            <person name="Henrissat B."/>
            <person name="Kuo A."/>
            <person name="Liang C."/>
            <person name="Lipzen A."/>
            <person name="Lutzoni F."/>
            <person name="Magnuson J."/>
            <person name="Mondo S."/>
            <person name="Nolan M."/>
            <person name="Ohm R."/>
            <person name="Pangilinan J."/>
            <person name="Park H.-J."/>
            <person name="Ramirez L."/>
            <person name="Alfaro M."/>
            <person name="Sun H."/>
            <person name="Tritt A."/>
            <person name="Yoshinaga Y."/>
            <person name="Zwiers L.-H."/>
            <person name="Turgeon B."/>
            <person name="Goodwin S."/>
            <person name="Spatafora J."/>
            <person name="Crous P."/>
            <person name="Grigoriev I."/>
        </authorList>
    </citation>
    <scope>NUCLEOTIDE SEQUENCE</scope>
    <source>
        <strain evidence="2">CBS 119925</strain>
    </source>
</reference>
<feature type="domain" description="PLD phosphodiesterase" evidence="1">
    <location>
        <begin position="172"/>
        <end position="199"/>
    </location>
</feature>
<dbReference type="Gene3D" id="3.30.870.10">
    <property type="entry name" value="Endonuclease Chain A"/>
    <property type="match status" value="2"/>
</dbReference>
<dbReference type="InterPro" id="IPR025202">
    <property type="entry name" value="PLD-like_dom"/>
</dbReference>
<dbReference type="PANTHER" id="PTHR21248:SF11">
    <property type="entry name" value="PLD PHOSPHODIESTERASE DOMAIN-CONTAINING PROTEIN"/>
    <property type="match status" value="1"/>
</dbReference>
<dbReference type="PROSITE" id="PS50035">
    <property type="entry name" value="PLD"/>
    <property type="match status" value="2"/>
</dbReference>